<dbReference type="GO" id="GO:0016020">
    <property type="term" value="C:membrane"/>
    <property type="evidence" value="ECO:0007669"/>
    <property type="project" value="UniProtKB-SubCell"/>
</dbReference>
<reference evidence="6 7" key="1">
    <citation type="journal article" date="2008" name="Nature">
        <title>The genome of the model beetle and pest Tribolium castaneum.</title>
        <authorList>
            <consortium name="Tribolium Genome Sequencing Consortium"/>
            <person name="Richards S."/>
            <person name="Gibbs R.A."/>
            <person name="Weinstock G.M."/>
            <person name="Brown S.J."/>
            <person name="Denell R."/>
            <person name="Beeman R.W."/>
            <person name="Gibbs R."/>
            <person name="Beeman R.W."/>
            <person name="Brown S.J."/>
            <person name="Bucher G."/>
            <person name="Friedrich M."/>
            <person name="Grimmelikhuijzen C.J."/>
            <person name="Klingler M."/>
            <person name="Lorenzen M."/>
            <person name="Richards S."/>
            <person name="Roth S."/>
            <person name="Schroder R."/>
            <person name="Tautz D."/>
            <person name="Zdobnov E.M."/>
            <person name="Muzny D."/>
            <person name="Gibbs R.A."/>
            <person name="Weinstock G.M."/>
            <person name="Attaway T."/>
            <person name="Bell S."/>
            <person name="Buhay C.J."/>
            <person name="Chandrabose M.N."/>
            <person name="Chavez D."/>
            <person name="Clerk-Blankenburg K.P."/>
            <person name="Cree A."/>
            <person name="Dao M."/>
            <person name="Davis C."/>
            <person name="Chacko J."/>
            <person name="Dinh H."/>
            <person name="Dugan-Rocha S."/>
            <person name="Fowler G."/>
            <person name="Garner T.T."/>
            <person name="Garnes J."/>
            <person name="Gnirke A."/>
            <person name="Hawes A."/>
            <person name="Hernandez J."/>
            <person name="Hines S."/>
            <person name="Holder M."/>
            <person name="Hume J."/>
            <person name="Jhangiani S.N."/>
            <person name="Joshi V."/>
            <person name="Khan Z.M."/>
            <person name="Jackson L."/>
            <person name="Kovar C."/>
            <person name="Kowis A."/>
            <person name="Lee S."/>
            <person name="Lewis L.R."/>
            <person name="Margolis J."/>
            <person name="Morgan M."/>
            <person name="Nazareth L.V."/>
            <person name="Nguyen N."/>
            <person name="Okwuonu G."/>
            <person name="Parker D."/>
            <person name="Richards S."/>
            <person name="Ruiz S.J."/>
            <person name="Santibanez J."/>
            <person name="Savard J."/>
            <person name="Scherer S.E."/>
            <person name="Schneider B."/>
            <person name="Sodergren E."/>
            <person name="Tautz D."/>
            <person name="Vattahil S."/>
            <person name="Villasana D."/>
            <person name="White C.S."/>
            <person name="Wright R."/>
            <person name="Park Y."/>
            <person name="Beeman R.W."/>
            <person name="Lord J."/>
            <person name="Oppert B."/>
            <person name="Lorenzen M."/>
            <person name="Brown S."/>
            <person name="Wang L."/>
            <person name="Savard J."/>
            <person name="Tautz D."/>
            <person name="Richards S."/>
            <person name="Weinstock G."/>
            <person name="Gibbs R.A."/>
            <person name="Liu Y."/>
            <person name="Worley K."/>
            <person name="Weinstock G."/>
            <person name="Elsik C.G."/>
            <person name="Reese J.T."/>
            <person name="Elhaik E."/>
            <person name="Landan G."/>
            <person name="Graur D."/>
            <person name="Arensburger P."/>
            <person name="Atkinson P."/>
            <person name="Beeman R.W."/>
            <person name="Beidler J."/>
            <person name="Brown S.J."/>
            <person name="Demuth J.P."/>
            <person name="Drury D.W."/>
            <person name="Du Y.Z."/>
            <person name="Fujiwara H."/>
            <person name="Lorenzen M."/>
            <person name="Maselli V."/>
            <person name="Osanai M."/>
            <person name="Park Y."/>
            <person name="Robertson H.M."/>
            <person name="Tu Z."/>
            <person name="Wang J.J."/>
            <person name="Wang S."/>
            <person name="Richards S."/>
            <person name="Song H."/>
            <person name="Zhang L."/>
            <person name="Sodergren E."/>
            <person name="Werner D."/>
            <person name="Stanke M."/>
            <person name="Morgenstern B."/>
            <person name="Solovyev V."/>
            <person name="Kosarev P."/>
            <person name="Brown G."/>
            <person name="Chen H.C."/>
            <person name="Ermolaeva O."/>
            <person name="Hlavina W."/>
            <person name="Kapustin Y."/>
            <person name="Kiryutin B."/>
            <person name="Kitts P."/>
            <person name="Maglott D."/>
            <person name="Pruitt K."/>
            <person name="Sapojnikov V."/>
            <person name="Souvorov A."/>
            <person name="Mackey A.J."/>
            <person name="Waterhouse R.M."/>
            <person name="Wyder S."/>
            <person name="Zdobnov E.M."/>
            <person name="Zdobnov E.M."/>
            <person name="Wyder S."/>
            <person name="Kriventseva E.V."/>
            <person name="Kadowaki T."/>
            <person name="Bork P."/>
            <person name="Aranda M."/>
            <person name="Bao R."/>
            <person name="Beermann A."/>
            <person name="Berns N."/>
            <person name="Bolognesi R."/>
            <person name="Bonneton F."/>
            <person name="Bopp D."/>
            <person name="Brown S.J."/>
            <person name="Bucher G."/>
            <person name="Butts T."/>
            <person name="Chaumot A."/>
            <person name="Denell R.E."/>
            <person name="Ferrier D.E."/>
            <person name="Friedrich M."/>
            <person name="Gordon C.M."/>
            <person name="Jindra M."/>
            <person name="Klingler M."/>
            <person name="Lan Q."/>
            <person name="Lattorff H.M."/>
            <person name="Laudet V."/>
            <person name="von Levetsow C."/>
            <person name="Liu Z."/>
            <person name="Lutz R."/>
            <person name="Lynch J.A."/>
            <person name="da Fonseca R.N."/>
            <person name="Posnien N."/>
            <person name="Reuter R."/>
            <person name="Roth S."/>
            <person name="Savard J."/>
            <person name="Schinko J.B."/>
            <person name="Schmitt C."/>
            <person name="Schoppmeier M."/>
            <person name="Schroder R."/>
            <person name="Shippy T.D."/>
            <person name="Simonnet F."/>
            <person name="Marques-Souza H."/>
            <person name="Tautz D."/>
            <person name="Tomoyasu Y."/>
            <person name="Trauner J."/>
            <person name="Van der Zee M."/>
            <person name="Vervoort M."/>
            <person name="Wittkopp N."/>
            <person name="Wimmer E.A."/>
            <person name="Yang X."/>
            <person name="Jones A.K."/>
            <person name="Sattelle D.B."/>
            <person name="Ebert P.R."/>
            <person name="Nelson D."/>
            <person name="Scott J.G."/>
            <person name="Beeman R.W."/>
            <person name="Muthukrishnan S."/>
            <person name="Kramer K.J."/>
            <person name="Arakane Y."/>
            <person name="Beeman R.W."/>
            <person name="Zhu Q."/>
            <person name="Hogenkamp D."/>
            <person name="Dixit R."/>
            <person name="Oppert B."/>
            <person name="Jiang H."/>
            <person name="Zou Z."/>
            <person name="Marshall J."/>
            <person name="Elpidina E."/>
            <person name="Vinokurov K."/>
            <person name="Oppert C."/>
            <person name="Zou Z."/>
            <person name="Evans J."/>
            <person name="Lu Z."/>
            <person name="Zhao P."/>
            <person name="Sumathipala N."/>
            <person name="Altincicek B."/>
            <person name="Vilcinskas A."/>
            <person name="Williams M."/>
            <person name="Hultmark D."/>
            <person name="Hetru C."/>
            <person name="Jiang H."/>
            <person name="Grimmelikhuijzen C.J."/>
            <person name="Hauser F."/>
            <person name="Cazzamali G."/>
            <person name="Williamson M."/>
            <person name="Park Y."/>
            <person name="Li B."/>
            <person name="Tanaka Y."/>
            <person name="Predel R."/>
            <person name="Neupert S."/>
            <person name="Schachtner J."/>
            <person name="Verleyen P."/>
            <person name="Raible F."/>
            <person name="Bork P."/>
            <person name="Friedrich M."/>
            <person name="Walden K.K."/>
            <person name="Robertson H.M."/>
            <person name="Angeli S."/>
            <person name="Foret S."/>
            <person name="Bucher G."/>
            <person name="Schuetz S."/>
            <person name="Maleszka R."/>
            <person name="Wimmer E.A."/>
            <person name="Beeman R.W."/>
            <person name="Lorenzen M."/>
            <person name="Tomoyasu Y."/>
            <person name="Miller S.C."/>
            <person name="Grossmann D."/>
            <person name="Bucher G."/>
        </authorList>
    </citation>
    <scope>NUCLEOTIDE SEQUENCE [LARGE SCALE GENOMIC DNA]</scope>
    <source>
        <strain evidence="6 7">Georgia GA2</strain>
    </source>
</reference>
<accession>A0A139WBD4</accession>
<evidence type="ECO:0000256" key="4">
    <source>
        <dbReference type="ARBA" id="ARBA00023136"/>
    </source>
</evidence>
<dbReference type="PANTHER" id="PTHR19282:SF521">
    <property type="entry name" value="IP01817P-RELATED"/>
    <property type="match status" value="1"/>
</dbReference>
<evidence type="ECO:0000256" key="1">
    <source>
        <dbReference type="ARBA" id="ARBA00004141"/>
    </source>
</evidence>
<dbReference type="Gene3D" id="1.10.1450.10">
    <property type="entry name" value="Tetraspanin"/>
    <property type="match status" value="1"/>
</dbReference>
<dbReference type="InParanoid" id="A0A139WBD4"/>
<dbReference type="KEGG" id="tca:107398664"/>
<dbReference type="InterPro" id="IPR008952">
    <property type="entry name" value="Tetraspanin_EC2_sf"/>
</dbReference>
<reference evidence="6 7" key="2">
    <citation type="journal article" date="2010" name="Nucleic Acids Res.">
        <title>BeetleBase in 2010: revisions to provide comprehensive genomic information for Tribolium castaneum.</title>
        <authorList>
            <person name="Kim H.S."/>
            <person name="Murphy T."/>
            <person name="Xia J."/>
            <person name="Caragea D."/>
            <person name="Park Y."/>
            <person name="Beeman R.W."/>
            <person name="Lorenzen M.D."/>
            <person name="Butcher S."/>
            <person name="Manak J.R."/>
            <person name="Brown S.J."/>
        </authorList>
    </citation>
    <scope>GENOME REANNOTATION</scope>
    <source>
        <strain evidence="6 7">Georgia GA2</strain>
    </source>
</reference>
<dbReference type="PANTHER" id="PTHR19282">
    <property type="entry name" value="TETRASPANIN"/>
    <property type="match status" value="1"/>
</dbReference>
<evidence type="ECO:0000256" key="2">
    <source>
        <dbReference type="ARBA" id="ARBA00022692"/>
    </source>
</evidence>
<dbReference type="SUPFAM" id="SSF48652">
    <property type="entry name" value="Tetraspanin"/>
    <property type="match status" value="1"/>
</dbReference>
<dbReference type="PRINTS" id="PR00259">
    <property type="entry name" value="TMFOUR"/>
</dbReference>
<dbReference type="AlphaFoldDB" id="A0A139WBD4"/>
<dbReference type="Pfam" id="PF00335">
    <property type="entry name" value="Tetraspanin"/>
    <property type="match status" value="1"/>
</dbReference>
<keyword evidence="3 5" id="KW-1133">Transmembrane helix</keyword>
<proteinExistence type="predicted"/>
<feature type="transmembrane region" description="Helical" evidence="5">
    <location>
        <begin position="189"/>
        <end position="210"/>
    </location>
</feature>
<dbReference type="EMBL" id="KQ971372">
    <property type="protein sequence ID" value="KYB25203.1"/>
    <property type="molecule type" value="Genomic_DNA"/>
</dbReference>
<name>A0A139WBD4_TRICA</name>
<evidence type="ECO:0000313" key="6">
    <source>
        <dbReference type="EMBL" id="KYB25203.1"/>
    </source>
</evidence>
<dbReference type="Proteomes" id="UP000007266">
    <property type="component" value="Linkage group 9"/>
</dbReference>
<evidence type="ECO:0000256" key="3">
    <source>
        <dbReference type="ARBA" id="ARBA00022989"/>
    </source>
</evidence>
<comment type="subcellular location">
    <subcellularLocation>
        <location evidence="1">Membrane</location>
        <topology evidence="1">Multi-pass membrane protein</topology>
    </subcellularLocation>
</comment>
<keyword evidence="7" id="KW-1185">Reference proteome</keyword>
<sequence length="226" mass="25439">MNSIIEAITTVLYACNCLLGVCGLTLLIFGIVLLLKESRYVNIFDSIFLSVGSWSLCIGFLLLVVVAFGINALIKKKTCCLFRYAMLLIVVFLSQISLGLFAAVTLHPANNFTQRVQQRFEVPFKRNNSEFRTILNKVERNFKCCGIKGSTDYNTTVPKTCCENNCKRYHESGCVVTYAKDIEKHIKEIAYISLVFSLPHIGASCLSLILRKSYIRCFPQDTPHTP</sequence>
<feature type="transmembrane region" description="Helical" evidence="5">
    <location>
        <begin position="47"/>
        <end position="74"/>
    </location>
</feature>
<evidence type="ECO:0000313" key="7">
    <source>
        <dbReference type="Proteomes" id="UP000007266"/>
    </source>
</evidence>
<dbReference type="OMA" id="CQITFVI"/>
<organism evidence="6 7">
    <name type="scientific">Tribolium castaneum</name>
    <name type="common">Red flour beetle</name>
    <dbReference type="NCBI Taxonomy" id="7070"/>
    <lineage>
        <taxon>Eukaryota</taxon>
        <taxon>Metazoa</taxon>
        <taxon>Ecdysozoa</taxon>
        <taxon>Arthropoda</taxon>
        <taxon>Hexapoda</taxon>
        <taxon>Insecta</taxon>
        <taxon>Pterygota</taxon>
        <taxon>Neoptera</taxon>
        <taxon>Endopterygota</taxon>
        <taxon>Coleoptera</taxon>
        <taxon>Polyphaga</taxon>
        <taxon>Cucujiformia</taxon>
        <taxon>Tenebrionidae</taxon>
        <taxon>Tenebrionidae incertae sedis</taxon>
        <taxon>Tribolium</taxon>
    </lineage>
</organism>
<feature type="transmembrane region" description="Helical" evidence="5">
    <location>
        <begin position="81"/>
        <end position="104"/>
    </location>
</feature>
<keyword evidence="2 5" id="KW-0812">Transmembrane</keyword>
<dbReference type="OrthoDB" id="6717322at2759"/>
<evidence type="ECO:0000256" key="5">
    <source>
        <dbReference type="SAM" id="Phobius"/>
    </source>
</evidence>
<protein>
    <submittedName>
        <fullName evidence="6">CD63 antigen-like Protein</fullName>
    </submittedName>
</protein>
<dbReference type="InterPro" id="IPR018499">
    <property type="entry name" value="Tetraspanin/Peripherin"/>
</dbReference>
<gene>
    <name evidence="6" type="primary">AUGUSTUS-3.0.2_34361</name>
    <name evidence="6" type="ORF">TcasGA2_TC034361</name>
</gene>
<keyword evidence="4 5" id="KW-0472">Membrane</keyword>
<feature type="transmembrane region" description="Helical" evidence="5">
    <location>
        <begin position="12"/>
        <end position="35"/>
    </location>
</feature>